<reference evidence="1 2" key="1">
    <citation type="submission" date="2024-04" db="EMBL/GenBank/DDBJ databases">
        <title>Tritrichomonas musculus Genome.</title>
        <authorList>
            <person name="Alves-Ferreira E."/>
            <person name="Grigg M."/>
            <person name="Lorenzi H."/>
            <person name="Galac M."/>
        </authorList>
    </citation>
    <scope>NUCLEOTIDE SEQUENCE [LARGE SCALE GENOMIC DNA]</scope>
    <source>
        <strain evidence="1 2">EAF2021</strain>
    </source>
</reference>
<gene>
    <name evidence="1" type="ORF">M9Y10_021723</name>
</gene>
<dbReference type="Proteomes" id="UP001470230">
    <property type="component" value="Unassembled WGS sequence"/>
</dbReference>
<dbReference type="EMBL" id="JAPFFF010000003">
    <property type="protein sequence ID" value="KAK8893306.1"/>
    <property type="molecule type" value="Genomic_DNA"/>
</dbReference>
<proteinExistence type="predicted"/>
<accession>A0ABR2KQJ3</accession>
<sequence>MLSNEFVQQVINELQLNVDDLSIFTPPKRRYNKYDRNIIYEMSKQQFDILQNVIEFPENITKVKDMQKCLITYLDSHPKFQDMDYRHIWIRYDHQNCINN</sequence>
<name>A0ABR2KQJ3_9EUKA</name>
<evidence type="ECO:0000313" key="2">
    <source>
        <dbReference type="Proteomes" id="UP001470230"/>
    </source>
</evidence>
<evidence type="ECO:0000313" key="1">
    <source>
        <dbReference type="EMBL" id="KAK8893306.1"/>
    </source>
</evidence>
<protein>
    <submittedName>
        <fullName evidence="1">Uncharacterized protein</fullName>
    </submittedName>
</protein>
<organism evidence="1 2">
    <name type="scientific">Tritrichomonas musculus</name>
    <dbReference type="NCBI Taxonomy" id="1915356"/>
    <lineage>
        <taxon>Eukaryota</taxon>
        <taxon>Metamonada</taxon>
        <taxon>Parabasalia</taxon>
        <taxon>Tritrichomonadida</taxon>
        <taxon>Tritrichomonadidae</taxon>
        <taxon>Tritrichomonas</taxon>
    </lineage>
</organism>
<comment type="caution">
    <text evidence="1">The sequence shown here is derived from an EMBL/GenBank/DDBJ whole genome shotgun (WGS) entry which is preliminary data.</text>
</comment>
<keyword evidence="2" id="KW-1185">Reference proteome</keyword>